<name>A0A0E9R2X0_ANGAN</name>
<reference evidence="1" key="2">
    <citation type="journal article" date="2015" name="Fish Shellfish Immunol.">
        <title>Early steps in the European eel (Anguilla anguilla)-Vibrio vulnificus interaction in the gills: Role of the RtxA13 toxin.</title>
        <authorList>
            <person name="Callol A."/>
            <person name="Pajuelo D."/>
            <person name="Ebbesson L."/>
            <person name="Teles M."/>
            <person name="MacKenzie S."/>
            <person name="Amaro C."/>
        </authorList>
    </citation>
    <scope>NUCLEOTIDE SEQUENCE</scope>
</reference>
<proteinExistence type="predicted"/>
<dbReference type="AlphaFoldDB" id="A0A0E9R2X0"/>
<dbReference type="EMBL" id="GBXM01085470">
    <property type="protein sequence ID" value="JAH23107.1"/>
    <property type="molecule type" value="Transcribed_RNA"/>
</dbReference>
<organism evidence="1">
    <name type="scientific">Anguilla anguilla</name>
    <name type="common">European freshwater eel</name>
    <name type="synonym">Muraena anguilla</name>
    <dbReference type="NCBI Taxonomy" id="7936"/>
    <lineage>
        <taxon>Eukaryota</taxon>
        <taxon>Metazoa</taxon>
        <taxon>Chordata</taxon>
        <taxon>Craniata</taxon>
        <taxon>Vertebrata</taxon>
        <taxon>Euteleostomi</taxon>
        <taxon>Actinopterygii</taxon>
        <taxon>Neopterygii</taxon>
        <taxon>Teleostei</taxon>
        <taxon>Anguilliformes</taxon>
        <taxon>Anguillidae</taxon>
        <taxon>Anguilla</taxon>
    </lineage>
</organism>
<accession>A0A0E9R2X0</accession>
<evidence type="ECO:0000313" key="1">
    <source>
        <dbReference type="EMBL" id="JAH23107.1"/>
    </source>
</evidence>
<protein>
    <submittedName>
        <fullName evidence="1">Uncharacterized protein</fullName>
    </submittedName>
</protein>
<reference evidence="1" key="1">
    <citation type="submission" date="2014-11" db="EMBL/GenBank/DDBJ databases">
        <authorList>
            <person name="Amaro Gonzalez C."/>
        </authorList>
    </citation>
    <scope>NUCLEOTIDE SEQUENCE</scope>
</reference>
<sequence>METGLCVHLSFGWIVKCM</sequence>